<evidence type="ECO:0000313" key="13">
    <source>
        <dbReference type="Proteomes" id="UP001550628"/>
    </source>
</evidence>
<evidence type="ECO:0000256" key="2">
    <source>
        <dbReference type="ARBA" id="ARBA00019403"/>
    </source>
</evidence>
<evidence type="ECO:0000256" key="8">
    <source>
        <dbReference type="ARBA" id="ARBA00023014"/>
    </source>
</evidence>
<feature type="domain" description="Uracil-DNA glycosylase-like" evidence="11">
    <location>
        <begin position="54"/>
        <end position="210"/>
    </location>
</feature>
<evidence type="ECO:0000256" key="10">
    <source>
        <dbReference type="SAM" id="MobiDB-lite"/>
    </source>
</evidence>
<dbReference type="InterPro" id="IPR005273">
    <property type="entry name" value="Ura-DNA_glyco_family4"/>
</dbReference>
<keyword evidence="7" id="KW-0408">Iron</keyword>
<dbReference type="RefSeq" id="WP_356954256.1">
    <property type="nucleotide sequence ID" value="NZ_JBEYBD010000002.1"/>
</dbReference>
<dbReference type="InterPro" id="IPR036895">
    <property type="entry name" value="Uracil-DNA_glycosylase-like_sf"/>
</dbReference>
<dbReference type="NCBIfam" id="TIGR03914">
    <property type="entry name" value="UDG_fam_dom"/>
    <property type="match status" value="1"/>
</dbReference>
<dbReference type="SUPFAM" id="SSF52141">
    <property type="entry name" value="Uracil-DNA glycosylase-like"/>
    <property type="match status" value="1"/>
</dbReference>
<dbReference type="PANTHER" id="PTHR33693:SF9">
    <property type="entry name" value="TYPE-4 URACIL-DNA GLYCOSYLASE"/>
    <property type="match status" value="1"/>
</dbReference>
<evidence type="ECO:0000256" key="4">
    <source>
        <dbReference type="ARBA" id="ARBA00022723"/>
    </source>
</evidence>
<keyword evidence="5" id="KW-0227">DNA damage</keyword>
<evidence type="ECO:0000313" key="12">
    <source>
        <dbReference type="EMBL" id="MEU1950776.1"/>
    </source>
</evidence>
<comment type="caution">
    <text evidence="12">The sequence shown here is derived from an EMBL/GenBank/DDBJ whole genome shotgun (WGS) entry which is preliminary data.</text>
</comment>
<keyword evidence="6" id="KW-0378">Hydrolase</keyword>
<evidence type="ECO:0000256" key="5">
    <source>
        <dbReference type="ARBA" id="ARBA00022763"/>
    </source>
</evidence>
<dbReference type="EMBL" id="JBEYBF010000001">
    <property type="protein sequence ID" value="MEU1950776.1"/>
    <property type="molecule type" value="Genomic_DNA"/>
</dbReference>
<evidence type="ECO:0000256" key="6">
    <source>
        <dbReference type="ARBA" id="ARBA00022801"/>
    </source>
</evidence>
<evidence type="ECO:0000256" key="9">
    <source>
        <dbReference type="ARBA" id="ARBA00023204"/>
    </source>
</evidence>
<reference evidence="12 13" key="1">
    <citation type="submission" date="2024-06" db="EMBL/GenBank/DDBJ databases">
        <title>The Natural Products Discovery Center: Release of the First 8490 Sequenced Strains for Exploring Actinobacteria Biosynthetic Diversity.</title>
        <authorList>
            <person name="Kalkreuter E."/>
            <person name="Kautsar S.A."/>
            <person name="Yang D."/>
            <person name="Bader C.D."/>
            <person name="Teijaro C.N."/>
            <person name="Fluegel L."/>
            <person name="Davis C.M."/>
            <person name="Simpson J.R."/>
            <person name="Lauterbach L."/>
            <person name="Steele A.D."/>
            <person name="Gui C."/>
            <person name="Meng S."/>
            <person name="Li G."/>
            <person name="Viehrig K."/>
            <person name="Ye F."/>
            <person name="Su P."/>
            <person name="Kiefer A.F."/>
            <person name="Nichols A."/>
            <person name="Cepeda A.J."/>
            <person name="Yan W."/>
            <person name="Fan B."/>
            <person name="Jiang Y."/>
            <person name="Adhikari A."/>
            <person name="Zheng C.-J."/>
            <person name="Schuster L."/>
            <person name="Cowan T.M."/>
            <person name="Smanski M.J."/>
            <person name="Chevrette M.G."/>
            <person name="De Carvalho L.P.S."/>
            <person name="Shen B."/>
        </authorList>
    </citation>
    <scope>NUCLEOTIDE SEQUENCE [LARGE SCALE GENOMIC DNA]</scope>
    <source>
        <strain evidence="12 13">NPDC019708</strain>
    </source>
</reference>
<evidence type="ECO:0000259" key="11">
    <source>
        <dbReference type="SMART" id="SM00986"/>
    </source>
</evidence>
<dbReference type="InterPro" id="IPR051536">
    <property type="entry name" value="UDG_Type-4/5"/>
</dbReference>
<organism evidence="12 13">
    <name type="scientific">Nocardia rhamnosiphila</name>
    <dbReference type="NCBI Taxonomy" id="426716"/>
    <lineage>
        <taxon>Bacteria</taxon>
        <taxon>Bacillati</taxon>
        <taxon>Actinomycetota</taxon>
        <taxon>Actinomycetes</taxon>
        <taxon>Mycobacteriales</taxon>
        <taxon>Nocardiaceae</taxon>
        <taxon>Nocardia</taxon>
    </lineage>
</organism>
<dbReference type="InterPro" id="IPR005122">
    <property type="entry name" value="Uracil-DNA_glycosylase-like"/>
</dbReference>
<name>A0ABV2WIR8_9NOCA</name>
<feature type="region of interest" description="Disordered" evidence="10">
    <location>
        <begin position="1"/>
        <end position="20"/>
    </location>
</feature>
<sequence length="218" mass="23339">MSPAARAATNSRRAPKPVGAAEFVPGGADLGRVRAAAAECRGCDLYRDATQTVFGAGPAHAPVVMVGEQPGDQEDLRGEPFVGPAGRLLDRALEEAGFQREELYLTNAVKHFKFTERGKRRIHKQPSRTEVVACSAWLATELDLIGPDLVVCLGAVAAKAVLGPSATVGPLRGRTVERPDFRVTGTVHPSSVLRAPDREAAYTEFLADLTYVHDSARR</sequence>
<dbReference type="Pfam" id="PF03167">
    <property type="entry name" value="UDG"/>
    <property type="match status" value="1"/>
</dbReference>
<keyword evidence="13" id="KW-1185">Reference proteome</keyword>
<evidence type="ECO:0000256" key="3">
    <source>
        <dbReference type="ARBA" id="ARBA00022485"/>
    </source>
</evidence>
<evidence type="ECO:0000256" key="1">
    <source>
        <dbReference type="ARBA" id="ARBA00006521"/>
    </source>
</evidence>
<gene>
    <name evidence="12" type="ORF">ABZ510_02855</name>
</gene>
<dbReference type="SMART" id="SM00987">
    <property type="entry name" value="UreE_C"/>
    <property type="match status" value="1"/>
</dbReference>
<keyword evidence="4" id="KW-0479">Metal-binding</keyword>
<dbReference type="SMART" id="SM00986">
    <property type="entry name" value="UDG"/>
    <property type="match status" value="1"/>
</dbReference>
<keyword evidence="8" id="KW-0411">Iron-sulfur</keyword>
<dbReference type="CDD" id="cd10030">
    <property type="entry name" value="UDG-F4_TTUDGA_SPO1dp_like"/>
    <property type="match status" value="1"/>
</dbReference>
<protein>
    <recommendedName>
        <fullName evidence="2">Type-4 uracil-DNA glycosylase</fullName>
    </recommendedName>
</protein>
<keyword evidence="3" id="KW-0004">4Fe-4S</keyword>
<comment type="similarity">
    <text evidence="1">Belongs to the uracil-DNA glycosylase (UDG) superfamily. Type 4 (UDGa) family.</text>
</comment>
<dbReference type="Gene3D" id="3.40.470.10">
    <property type="entry name" value="Uracil-DNA glycosylase-like domain"/>
    <property type="match status" value="1"/>
</dbReference>
<evidence type="ECO:0000256" key="7">
    <source>
        <dbReference type="ARBA" id="ARBA00023004"/>
    </source>
</evidence>
<dbReference type="NCBIfam" id="TIGR00758">
    <property type="entry name" value="UDG_fam4"/>
    <property type="match status" value="1"/>
</dbReference>
<keyword evidence="9" id="KW-0234">DNA repair</keyword>
<proteinExistence type="inferred from homology"/>
<accession>A0ABV2WIR8</accession>
<dbReference type="PANTHER" id="PTHR33693">
    <property type="entry name" value="TYPE-5 URACIL-DNA GLYCOSYLASE"/>
    <property type="match status" value="1"/>
</dbReference>
<dbReference type="Proteomes" id="UP001550628">
    <property type="component" value="Unassembled WGS sequence"/>
</dbReference>